<dbReference type="PROSITE" id="PS50600">
    <property type="entry name" value="ULP_PROTEASE"/>
    <property type="match status" value="1"/>
</dbReference>
<dbReference type="Proteomes" id="UP000886998">
    <property type="component" value="Unassembled WGS sequence"/>
</dbReference>
<dbReference type="SUPFAM" id="SSF54001">
    <property type="entry name" value="Cysteine proteinases"/>
    <property type="match status" value="1"/>
</dbReference>
<keyword evidence="3" id="KW-0645">Protease</keyword>
<evidence type="ECO:0000259" key="6">
    <source>
        <dbReference type="PROSITE" id="PS50600"/>
    </source>
</evidence>
<proteinExistence type="inferred from homology"/>
<dbReference type="GO" id="GO:0070139">
    <property type="term" value="F:SUMO-specific endopeptidase activity"/>
    <property type="evidence" value="ECO:0007669"/>
    <property type="project" value="TreeGrafter"/>
</dbReference>
<evidence type="ECO:0000313" key="7">
    <source>
        <dbReference type="EMBL" id="GFY45944.1"/>
    </source>
</evidence>
<protein>
    <recommendedName>
        <fullName evidence="6">Ubiquitin-like protease family profile domain-containing protein</fullName>
    </recommendedName>
</protein>
<comment type="similarity">
    <text evidence="1">Belongs to the peptidase C48 family.</text>
</comment>
<dbReference type="InterPro" id="IPR051947">
    <property type="entry name" value="Sentrin-specific_protease"/>
</dbReference>
<evidence type="ECO:0000256" key="4">
    <source>
        <dbReference type="ARBA" id="ARBA00022786"/>
    </source>
</evidence>
<dbReference type="GO" id="GO:0005634">
    <property type="term" value="C:nucleus"/>
    <property type="evidence" value="ECO:0007669"/>
    <property type="project" value="TreeGrafter"/>
</dbReference>
<gene>
    <name evidence="7" type="primary">SENP7</name>
    <name evidence="7" type="ORF">TNIN_205991</name>
</gene>
<evidence type="ECO:0000256" key="1">
    <source>
        <dbReference type="ARBA" id="ARBA00005234"/>
    </source>
</evidence>
<dbReference type="EMBL" id="BMAV01005131">
    <property type="protein sequence ID" value="GFY45944.1"/>
    <property type="molecule type" value="Genomic_DNA"/>
</dbReference>
<dbReference type="Gene3D" id="1.10.418.20">
    <property type="match status" value="1"/>
</dbReference>
<comment type="caution">
    <text evidence="7">The sequence shown here is derived from an EMBL/GenBank/DDBJ whole genome shotgun (WGS) entry which is preliminary data.</text>
</comment>
<evidence type="ECO:0000256" key="5">
    <source>
        <dbReference type="ARBA" id="ARBA00022801"/>
    </source>
</evidence>
<keyword evidence="2" id="KW-0597">Phosphoprotein</keyword>
<dbReference type="GO" id="GO:0016926">
    <property type="term" value="P:protein desumoylation"/>
    <property type="evidence" value="ECO:0007669"/>
    <property type="project" value="TreeGrafter"/>
</dbReference>
<evidence type="ECO:0000313" key="8">
    <source>
        <dbReference type="Proteomes" id="UP000886998"/>
    </source>
</evidence>
<dbReference type="Gene3D" id="3.30.310.130">
    <property type="entry name" value="Ubiquitin-related"/>
    <property type="match status" value="1"/>
</dbReference>
<keyword evidence="8" id="KW-1185">Reference proteome</keyword>
<dbReference type="AlphaFoldDB" id="A0A8X6X4N0"/>
<dbReference type="PANTHER" id="PTHR46896:SF3">
    <property type="entry name" value="FI06413P-RELATED"/>
    <property type="match status" value="1"/>
</dbReference>
<dbReference type="InterPro" id="IPR003653">
    <property type="entry name" value="Peptidase_C48_C"/>
</dbReference>
<keyword evidence="4" id="KW-0833">Ubl conjugation pathway</keyword>
<reference evidence="7" key="1">
    <citation type="submission" date="2020-08" db="EMBL/GenBank/DDBJ databases">
        <title>Multicomponent nature underlies the extraordinary mechanical properties of spider dragline silk.</title>
        <authorList>
            <person name="Kono N."/>
            <person name="Nakamura H."/>
            <person name="Mori M."/>
            <person name="Yoshida Y."/>
            <person name="Ohtoshi R."/>
            <person name="Malay A.D."/>
            <person name="Moran D.A.P."/>
            <person name="Tomita M."/>
            <person name="Numata K."/>
            <person name="Arakawa K."/>
        </authorList>
    </citation>
    <scope>NUCLEOTIDE SEQUENCE</scope>
</reference>
<keyword evidence="5" id="KW-0378">Hydrolase</keyword>
<dbReference type="GO" id="GO:0006508">
    <property type="term" value="P:proteolysis"/>
    <property type="evidence" value="ECO:0007669"/>
    <property type="project" value="UniProtKB-KW"/>
</dbReference>
<dbReference type="InterPro" id="IPR038765">
    <property type="entry name" value="Papain-like_cys_pep_sf"/>
</dbReference>
<name>A0A8X6X4N0_9ARAC</name>
<dbReference type="PANTHER" id="PTHR46896">
    <property type="entry name" value="SENTRIN-SPECIFIC PROTEASE"/>
    <property type="match status" value="1"/>
</dbReference>
<evidence type="ECO:0000256" key="3">
    <source>
        <dbReference type="ARBA" id="ARBA00022670"/>
    </source>
</evidence>
<accession>A0A8X6X4N0</accession>
<feature type="domain" description="Ubiquitin-like protease family profile" evidence="6">
    <location>
        <begin position="195"/>
        <end position="391"/>
    </location>
</feature>
<dbReference type="OrthoDB" id="442460at2759"/>
<dbReference type="Pfam" id="PF02902">
    <property type="entry name" value="Peptidase_C48"/>
    <property type="match status" value="1"/>
</dbReference>
<sequence length="465" mass="54188">MESLCLEPLSCCYVRIGSYKVFPPNEKKVSVYMTPDSIKFFAPNIREYLQLHEIVIKCEKNKMIWCLEEKAVLFIYPEPAFAEEVRNLLGIDRTCLYTFDPLHKDMRSMFITFIISFLTPEQINFIRNHYLPIETCIEITEQGYQQLMAMTAPVLSANVTRLCLSHFDEGTELGVSAVKEVTVASYRSKSRAGVLPITNVDILCLGDGNQLNDNIVNFYLEFIYSEYLTESEREKTHLFNTFFFSSLNRKIKHDICDSITSMKLKRHDLVKSWTRKVDLFSKDYIVIPVNLCKHWFLVIVCFPCNMTDFSNTPNVAQRQGMPCIYIFDSIYNRRRAAMTAAIVRDYLETEYTRKKEVHISFLPMKIFAMRCPQQPNSYDCGIYLLKNFECFFKRPFESKGVSSSCSAYSYNSPVRTLQPCLLPQNQCFFNHNMKSKRRSEYGTEAVSEDHRQLIKDCADYVVYSM</sequence>
<organism evidence="7 8">
    <name type="scientific">Trichonephila inaurata madagascariensis</name>
    <dbReference type="NCBI Taxonomy" id="2747483"/>
    <lineage>
        <taxon>Eukaryota</taxon>
        <taxon>Metazoa</taxon>
        <taxon>Ecdysozoa</taxon>
        <taxon>Arthropoda</taxon>
        <taxon>Chelicerata</taxon>
        <taxon>Arachnida</taxon>
        <taxon>Araneae</taxon>
        <taxon>Araneomorphae</taxon>
        <taxon>Entelegynae</taxon>
        <taxon>Araneoidea</taxon>
        <taxon>Nephilidae</taxon>
        <taxon>Trichonephila</taxon>
        <taxon>Trichonephila inaurata</taxon>
    </lineage>
</organism>
<evidence type="ECO:0000256" key="2">
    <source>
        <dbReference type="ARBA" id="ARBA00022553"/>
    </source>
</evidence>
<dbReference type="GO" id="GO:0005737">
    <property type="term" value="C:cytoplasm"/>
    <property type="evidence" value="ECO:0007669"/>
    <property type="project" value="TreeGrafter"/>
</dbReference>